<dbReference type="SUPFAM" id="SSF46689">
    <property type="entry name" value="Homeodomain-like"/>
    <property type="match status" value="2"/>
</dbReference>
<dbReference type="PANTHER" id="PTHR47504">
    <property type="entry name" value="RIGHT ORIGIN-BINDING PROTEIN"/>
    <property type="match status" value="1"/>
</dbReference>
<dbReference type="InterPro" id="IPR009057">
    <property type="entry name" value="Homeodomain-like_sf"/>
</dbReference>
<dbReference type="Proteomes" id="UP000281332">
    <property type="component" value="Unassembled WGS sequence"/>
</dbReference>
<dbReference type="Gene3D" id="1.10.10.60">
    <property type="entry name" value="Homeodomain-like"/>
    <property type="match status" value="2"/>
</dbReference>
<dbReference type="EMBL" id="RMVG01000020">
    <property type="protein sequence ID" value="RPD95908.1"/>
    <property type="molecule type" value="Genomic_DNA"/>
</dbReference>
<keyword evidence="6" id="KW-1185">Reference proteome</keyword>
<keyword evidence="2" id="KW-0238">DNA-binding</keyword>
<dbReference type="GO" id="GO:0043565">
    <property type="term" value="F:sequence-specific DNA binding"/>
    <property type="evidence" value="ECO:0007669"/>
    <property type="project" value="InterPro"/>
</dbReference>
<dbReference type="OrthoDB" id="282744at2"/>
<organism evidence="5 6">
    <name type="scientific">Candidatus Pantoea deserta</name>
    <dbReference type="NCBI Taxonomy" id="1869313"/>
    <lineage>
        <taxon>Bacteria</taxon>
        <taxon>Pseudomonadati</taxon>
        <taxon>Pseudomonadota</taxon>
        <taxon>Gammaproteobacteria</taxon>
        <taxon>Enterobacterales</taxon>
        <taxon>Erwiniaceae</taxon>
        <taxon>Pantoea</taxon>
    </lineage>
</organism>
<accession>A0A3N4NMX4</accession>
<evidence type="ECO:0000256" key="2">
    <source>
        <dbReference type="ARBA" id="ARBA00023125"/>
    </source>
</evidence>
<evidence type="ECO:0000256" key="3">
    <source>
        <dbReference type="ARBA" id="ARBA00023163"/>
    </source>
</evidence>
<sequence length="131" mass="15420">MSNRINHENTIERVIAWIEENLYRPLTIENVAYRSGYSRRHIQYLFKKKTGMSLGSYIRERRLVRAADALRCTSKKILHVALEHGFDSHQTFTSAFTQRFGKPPGKWREDYMSSQSAYRLILFLRKPKAPA</sequence>
<keyword evidence="1" id="KW-0805">Transcription regulation</keyword>
<name>A0A3N4NMX4_9GAMM</name>
<dbReference type="Pfam" id="PF12833">
    <property type="entry name" value="HTH_18"/>
    <property type="match status" value="1"/>
</dbReference>
<evidence type="ECO:0000313" key="6">
    <source>
        <dbReference type="Proteomes" id="UP000281332"/>
    </source>
</evidence>
<reference evidence="5 6" key="1">
    <citation type="submission" date="2018-11" db="EMBL/GenBank/DDBJ databases">
        <title>Whole genome sequencing of Pantoea sp. RIT388.</title>
        <authorList>
            <person name="Gan H.M."/>
            <person name="Hudson A.O."/>
        </authorList>
    </citation>
    <scope>NUCLEOTIDE SEQUENCE [LARGE SCALE GENOMIC DNA]</scope>
    <source>
        <strain evidence="5 6">RIT388</strain>
    </source>
</reference>
<gene>
    <name evidence="5" type="ORF">BBB56_19905</name>
</gene>
<dbReference type="PROSITE" id="PS01124">
    <property type="entry name" value="HTH_ARAC_FAMILY_2"/>
    <property type="match status" value="1"/>
</dbReference>
<dbReference type="GO" id="GO:0003700">
    <property type="term" value="F:DNA-binding transcription factor activity"/>
    <property type="evidence" value="ECO:0007669"/>
    <property type="project" value="InterPro"/>
</dbReference>
<dbReference type="RefSeq" id="WP_123802640.1">
    <property type="nucleotide sequence ID" value="NZ_RMVG01000020.1"/>
</dbReference>
<dbReference type="PANTHER" id="PTHR47504:SF5">
    <property type="entry name" value="RIGHT ORIGIN-BINDING PROTEIN"/>
    <property type="match status" value="1"/>
</dbReference>
<keyword evidence="3" id="KW-0804">Transcription</keyword>
<dbReference type="SMART" id="SM00342">
    <property type="entry name" value="HTH_ARAC"/>
    <property type="match status" value="1"/>
</dbReference>
<dbReference type="InterPro" id="IPR018060">
    <property type="entry name" value="HTH_AraC"/>
</dbReference>
<proteinExistence type="predicted"/>
<feature type="domain" description="HTH araC/xylS-type" evidence="4">
    <location>
        <begin position="12"/>
        <end position="110"/>
    </location>
</feature>
<dbReference type="InterPro" id="IPR050959">
    <property type="entry name" value="MarA-like"/>
</dbReference>
<evidence type="ECO:0000256" key="1">
    <source>
        <dbReference type="ARBA" id="ARBA00023015"/>
    </source>
</evidence>
<comment type="caution">
    <text evidence="5">The sequence shown here is derived from an EMBL/GenBank/DDBJ whole genome shotgun (WGS) entry which is preliminary data.</text>
</comment>
<evidence type="ECO:0000259" key="4">
    <source>
        <dbReference type="PROSITE" id="PS01124"/>
    </source>
</evidence>
<dbReference type="AlphaFoldDB" id="A0A3N4NMX4"/>
<evidence type="ECO:0000313" key="5">
    <source>
        <dbReference type="EMBL" id="RPD95908.1"/>
    </source>
</evidence>
<protein>
    <submittedName>
        <fullName evidence="5">Helix-turn-helix domain-containing protein</fullName>
    </submittedName>
</protein>